<accession>A0A9D4QXG6</accession>
<dbReference type="GO" id="GO:0005737">
    <property type="term" value="C:cytoplasm"/>
    <property type="evidence" value="ECO:0007669"/>
    <property type="project" value="TreeGrafter"/>
</dbReference>
<organism evidence="2 3">
    <name type="scientific">Dreissena polymorpha</name>
    <name type="common">Zebra mussel</name>
    <name type="synonym">Mytilus polymorpha</name>
    <dbReference type="NCBI Taxonomy" id="45954"/>
    <lineage>
        <taxon>Eukaryota</taxon>
        <taxon>Metazoa</taxon>
        <taxon>Spiralia</taxon>
        <taxon>Lophotrochozoa</taxon>
        <taxon>Mollusca</taxon>
        <taxon>Bivalvia</taxon>
        <taxon>Autobranchia</taxon>
        <taxon>Heteroconchia</taxon>
        <taxon>Euheterodonta</taxon>
        <taxon>Imparidentia</taxon>
        <taxon>Neoheterodontei</taxon>
        <taxon>Myida</taxon>
        <taxon>Dreissenoidea</taxon>
        <taxon>Dreissenidae</taxon>
        <taxon>Dreissena</taxon>
    </lineage>
</organism>
<evidence type="ECO:0000313" key="3">
    <source>
        <dbReference type="Proteomes" id="UP000828390"/>
    </source>
</evidence>
<dbReference type="Gene3D" id="3.40.50.11370">
    <property type="match status" value="1"/>
</dbReference>
<dbReference type="AlphaFoldDB" id="A0A9D4QXG6"/>
<reference evidence="2" key="1">
    <citation type="journal article" date="2019" name="bioRxiv">
        <title>The Genome of the Zebra Mussel, Dreissena polymorpha: A Resource for Invasive Species Research.</title>
        <authorList>
            <person name="McCartney M.A."/>
            <person name="Auch B."/>
            <person name="Kono T."/>
            <person name="Mallez S."/>
            <person name="Zhang Y."/>
            <person name="Obille A."/>
            <person name="Becker A."/>
            <person name="Abrahante J.E."/>
            <person name="Garbe J."/>
            <person name="Badalamenti J.P."/>
            <person name="Herman A."/>
            <person name="Mangelson H."/>
            <person name="Liachko I."/>
            <person name="Sullivan S."/>
            <person name="Sone E.D."/>
            <person name="Koren S."/>
            <person name="Silverstein K.A.T."/>
            <person name="Beckman K.B."/>
            <person name="Gohl D.M."/>
        </authorList>
    </citation>
    <scope>NUCLEOTIDE SEQUENCE</scope>
    <source>
        <strain evidence="2">Duluth1</strain>
        <tissue evidence="2">Whole animal</tissue>
    </source>
</reference>
<feature type="non-terminal residue" evidence="2">
    <location>
        <position position="1"/>
    </location>
</feature>
<dbReference type="PANTHER" id="PTHR14217">
    <property type="entry name" value="INOSITOL-TETRAKISPHOSPHATE 1-KINASE"/>
    <property type="match status" value="1"/>
</dbReference>
<dbReference type="EMBL" id="JAIWYP010000003">
    <property type="protein sequence ID" value="KAH3846523.1"/>
    <property type="molecule type" value="Genomic_DNA"/>
</dbReference>
<dbReference type="Proteomes" id="UP000828390">
    <property type="component" value="Unassembled WGS sequence"/>
</dbReference>
<dbReference type="GO" id="GO:0032957">
    <property type="term" value="P:inositol trisphosphate metabolic process"/>
    <property type="evidence" value="ECO:0007669"/>
    <property type="project" value="InterPro"/>
</dbReference>
<dbReference type="GO" id="GO:0000287">
    <property type="term" value="F:magnesium ion binding"/>
    <property type="evidence" value="ECO:0007669"/>
    <property type="project" value="InterPro"/>
</dbReference>
<dbReference type="InterPro" id="IPR008656">
    <property type="entry name" value="Inositol_tetrakis-P_1-kinase"/>
</dbReference>
<evidence type="ECO:0000259" key="1">
    <source>
        <dbReference type="Pfam" id="PF17927"/>
    </source>
</evidence>
<keyword evidence="3" id="KW-1185">Reference proteome</keyword>
<dbReference type="GO" id="GO:0047325">
    <property type="term" value="F:inositol-3,4,5,6-tetrakisphosphate 1-kinase activity"/>
    <property type="evidence" value="ECO:0007669"/>
    <property type="project" value="InterPro"/>
</dbReference>
<dbReference type="GO" id="GO:0052725">
    <property type="term" value="F:inositol-1,3,4-trisphosphate 6-kinase activity"/>
    <property type="evidence" value="ECO:0007669"/>
    <property type="project" value="InterPro"/>
</dbReference>
<dbReference type="GO" id="GO:0005524">
    <property type="term" value="F:ATP binding"/>
    <property type="evidence" value="ECO:0007669"/>
    <property type="project" value="InterPro"/>
</dbReference>
<comment type="caution">
    <text evidence="2">The sequence shown here is derived from an EMBL/GenBank/DDBJ whole genome shotgun (WGS) entry which is preliminary data.</text>
</comment>
<name>A0A9D4QXG6_DREPO</name>
<evidence type="ECO:0000313" key="2">
    <source>
        <dbReference type="EMBL" id="KAH3846523.1"/>
    </source>
</evidence>
<gene>
    <name evidence="2" type="ORF">DPMN_088825</name>
</gene>
<dbReference type="GO" id="GO:0052726">
    <property type="term" value="F:inositol-1,3,4-trisphosphate 5-kinase activity"/>
    <property type="evidence" value="ECO:0007669"/>
    <property type="project" value="InterPro"/>
</dbReference>
<dbReference type="Pfam" id="PF17927">
    <property type="entry name" value="Ins134_P3_kin_N"/>
    <property type="match status" value="1"/>
</dbReference>
<dbReference type="InterPro" id="IPR041429">
    <property type="entry name" value="ITPK1_N"/>
</dbReference>
<sequence>MKRVGYWMSEKKSKKLNFEDHVDLFRNAGVELLKIDLEKELEDQGPFDMILHKFTDILVKAQQGHGAEQKIITHIENYINNHPECIIVDPLDGIRKLLDRNEQYNLVLDCNNMNSGSHVFIPTFVDLTSMDVDENRKKLMEADVQYPI</sequence>
<reference evidence="2" key="2">
    <citation type="submission" date="2020-11" db="EMBL/GenBank/DDBJ databases">
        <authorList>
            <person name="McCartney M.A."/>
            <person name="Auch B."/>
            <person name="Kono T."/>
            <person name="Mallez S."/>
            <person name="Becker A."/>
            <person name="Gohl D.M."/>
            <person name="Silverstein K.A.T."/>
            <person name="Koren S."/>
            <person name="Bechman K.B."/>
            <person name="Herman A."/>
            <person name="Abrahante J.E."/>
            <person name="Garbe J."/>
        </authorList>
    </citation>
    <scope>NUCLEOTIDE SEQUENCE</scope>
    <source>
        <strain evidence="2">Duluth1</strain>
        <tissue evidence="2">Whole animal</tissue>
    </source>
</reference>
<proteinExistence type="predicted"/>
<protein>
    <recommendedName>
        <fullName evidence="1">Inositol-tetrakisphosphate 1-kinase N-terminal domain-containing protein</fullName>
    </recommendedName>
</protein>
<feature type="domain" description="Inositol-tetrakisphosphate 1-kinase N-terminal" evidence="1">
    <location>
        <begin position="3"/>
        <end position="94"/>
    </location>
</feature>
<dbReference type="PANTHER" id="PTHR14217:SF1">
    <property type="entry name" value="INOSITOL-TETRAKISPHOSPHATE 1-KINASE"/>
    <property type="match status" value="1"/>
</dbReference>